<dbReference type="Proteomes" id="UP001220964">
    <property type="component" value="Unassembled WGS sequence"/>
</dbReference>
<dbReference type="InterPro" id="IPR009875">
    <property type="entry name" value="PilZ_domain"/>
</dbReference>
<evidence type="ECO:0000313" key="2">
    <source>
        <dbReference type="EMBL" id="MDF0599247.1"/>
    </source>
</evidence>
<name>A0AAE3NNT4_9RHOB</name>
<dbReference type="Gene3D" id="2.40.10.220">
    <property type="entry name" value="predicted glycosyltransferase like domains"/>
    <property type="match status" value="1"/>
</dbReference>
<gene>
    <name evidence="2" type="ORF">P1J78_00750</name>
</gene>
<dbReference type="EMBL" id="JARGYC010000001">
    <property type="protein sequence ID" value="MDF0599247.1"/>
    <property type="molecule type" value="Genomic_DNA"/>
</dbReference>
<sequence>MAGLADKLDDGRVGLTLPCRVIAGDRTVPATLADLSYGGACIAAPHLPEDGPRAIQAIEVDALGTFDVIFRWRRGDRIGVSFRLDHDAKPRLERYFATCETGAPA</sequence>
<comment type="caution">
    <text evidence="2">The sequence shown here is derived from an EMBL/GenBank/DDBJ whole genome shotgun (WGS) entry which is preliminary data.</text>
</comment>
<dbReference type="AlphaFoldDB" id="A0AAE3NNT4"/>
<accession>A0AAE3NNT4</accession>
<dbReference type="GO" id="GO:0035438">
    <property type="term" value="F:cyclic-di-GMP binding"/>
    <property type="evidence" value="ECO:0007669"/>
    <property type="project" value="InterPro"/>
</dbReference>
<dbReference type="SUPFAM" id="SSF141371">
    <property type="entry name" value="PilZ domain-like"/>
    <property type="match status" value="1"/>
</dbReference>
<dbReference type="RefSeq" id="WP_275565391.1">
    <property type="nucleotide sequence ID" value="NZ_JARGYC010000001.1"/>
</dbReference>
<proteinExistence type="predicted"/>
<organism evidence="2 3">
    <name type="scientific">Psychromarinibacter sediminicola</name>
    <dbReference type="NCBI Taxonomy" id="3033385"/>
    <lineage>
        <taxon>Bacteria</taxon>
        <taxon>Pseudomonadati</taxon>
        <taxon>Pseudomonadota</taxon>
        <taxon>Alphaproteobacteria</taxon>
        <taxon>Rhodobacterales</taxon>
        <taxon>Paracoccaceae</taxon>
        <taxon>Psychromarinibacter</taxon>
    </lineage>
</organism>
<evidence type="ECO:0000313" key="3">
    <source>
        <dbReference type="Proteomes" id="UP001220964"/>
    </source>
</evidence>
<keyword evidence="3" id="KW-1185">Reference proteome</keyword>
<dbReference type="Pfam" id="PF07238">
    <property type="entry name" value="PilZ"/>
    <property type="match status" value="1"/>
</dbReference>
<evidence type="ECO:0000259" key="1">
    <source>
        <dbReference type="Pfam" id="PF07238"/>
    </source>
</evidence>
<reference evidence="2" key="1">
    <citation type="submission" date="2023-03" db="EMBL/GenBank/DDBJ databases">
        <title>Multiphase analysis and comparison of six strains from genera Psychromarinibacter, Lutimaribacter, and Maritimibacter, including a novel species: Psychromarinibacter sediminicola sp. nov.</title>
        <authorList>
            <person name="Wang Y.-H."/>
            <person name="Ye M.-Q."/>
            <person name="Du Z.-J."/>
        </authorList>
    </citation>
    <scope>NUCLEOTIDE SEQUENCE</scope>
    <source>
        <strain evidence="2">C21-152</strain>
    </source>
</reference>
<protein>
    <submittedName>
        <fullName evidence="2">PilZ domain-containing protein</fullName>
    </submittedName>
</protein>
<feature type="domain" description="PilZ" evidence="1">
    <location>
        <begin position="12"/>
        <end position="96"/>
    </location>
</feature>